<dbReference type="GO" id="GO:0003723">
    <property type="term" value="F:RNA binding"/>
    <property type="evidence" value="ECO:0007669"/>
    <property type="project" value="InterPro"/>
</dbReference>
<dbReference type="PANTHER" id="PTHR35800:SF1">
    <property type="entry name" value="RNA-BINDING PROTEIN KHPB"/>
    <property type="match status" value="1"/>
</dbReference>
<dbReference type="InterPro" id="IPR038008">
    <property type="entry name" value="Jag_KH"/>
</dbReference>
<dbReference type="AlphaFoldDB" id="A0A382ER41"/>
<dbReference type="Pfam" id="PF13083">
    <property type="entry name" value="KH_KhpA-B"/>
    <property type="match status" value="1"/>
</dbReference>
<dbReference type="InterPro" id="IPR015946">
    <property type="entry name" value="KH_dom-like_a/b"/>
</dbReference>
<organism evidence="2">
    <name type="scientific">marine metagenome</name>
    <dbReference type="NCBI Taxonomy" id="408172"/>
    <lineage>
        <taxon>unclassified sequences</taxon>
        <taxon>metagenomes</taxon>
        <taxon>ecological metagenomes</taxon>
    </lineage>
</organism>
<sequence>MSDPKVILQDMLERLGFEATIEEKETEKGLCLNIETDDPGRLIGRQGRTLSDLQYLTNRINFHKDKEVPKVVVDVGNYRGESTDGLAKKAKECAEKARRWGDIVEMEPMNAYDRRIVHQTLMEEEGVTTQSIEVDGTSDKVILIRPQG</sequence>
<evidence type="ECO:0000259" key="1">
    <source>
        <dbReference type="PROSITE" id="PS51061"/>
    </source>
</evidence>
<name>A0A382ER41_9ZZZZ</name>
<accession>A0A382ER41</accession>
<dbReference type="PROSITE" id="PS51061">
    <property type="entry name" value="R3H"/>
    <property type="match status" value="1"/>
</dbReference>
<proteinExistence type="predicted"/>
<dbReference type="CDD" id="cd02414">
    <property type="entry name" value="KH-II_Jag"/>
    <property type="match status" value="1"/>
</dbReference>
<gene>
    <name evidence="2" type="ORF">METZ01_LOCUS206110</name>
</gene>
<dbReference type="InterPro" id="IPR001374">
    <property type="entry name" value="R3H_dom"/>
</dbReference>
<dbReference type="InterPro" id="IPR039247">
    <property type="entry name" value="KhpB"/>
</dbReference>
<dbReference type="PANTHER" id="PTHR35800">
    <property type="entry name" value="PROTEIN JAG"/>
    <property type="match status" value="1"/>
</dbReference>
<dbReference type="EMBL" id="UINC01045920">
    <property type="protein sequence ID" value="SVB53256.1"/>
    <property type="molecule type" value="Genomic_DNA"/>
</dbReference>
<dbReference type="Pfam" id="PF01424">
    <property type="entry name" value="R3H"/>
    <property type="match status" value="1"/>
</dbReference>
<dbReference type="Gene3D" id="3.30.300.20">
    <property type="match status" value="1"/>
</dbReference>
<evidence type="ECO:0000313" key="2">
    <source>
        <dbReference type="EMBL" id="SVB53256.1"/>
    </source>
</evidence>
<dbReference type="Gene3D" id="3.30.1370.50">
    <property type="entry name" value="R3H-like domain"/>
    <property type="match status" value="1"/>
</dbReference>
<feature type="domain" description="R3H" evidence="1">
    <location>
        <begin position="80"/>
        <end position="147"/>
    </location>
</feature>
<protein>
    <recommendedName>
        <fullName evidence="1">R3H domain-containing protein</fullName>
    </recommendedName>
</protein>
<reference evidence="2" key="1">
    <citation type="submission" date="2018-05" db="EMBL/GenBank/DDBJ databases">
        <authorList>
            <person name="Lanie J.A."/>
            <person name="Ng W.-L."/>
            <person name="Kazmierczak K.M."/>
            <person name="Andrzejewski T.M."/>
            <person name="Davidsen T.M."/>
            <person name="Wayne K.J."/>
            <person name="Tettelin H."/>
            <person name="Glass J.I."/>
            <person name="Rusch D."/>
            <person name="Podicherti R."/>
            <person name="Tsui H.-C.T."/>
            <person name="Winkler M.E."/>
        </authorList>
    </citation>
    <scope>NUCLEOTIDE SEQUENCE</scope>
</reference>
<dbReference type="InterPro" id="IPR036867">
    <property type="entry name" value="R3H_dom_sf"/>
</dbReference>